<sequence length="230" mass="25115">MVCGLFSSFDPSVSVSLIPSVVKWLVGVEIGLIVGWRLFTPTMSWELILMKLGDLTLATLCEGFGKRRTMEAGSLLLTLILCVMLSNVLGLIPGQFTTSAHLSVNLSVSLTMWAGGVVLSLINNFESSISHFLPSGSPELLWPLLVLVETVSWMIRPFTLAIRLMANVMAGHLILTLMSESFSLMSVKFSFLISVESVIIMFEVGVGVIQAYVFSNLIGLYWKESSNSNS</sequence>
<geneLocation type="mitochondrion" evidence="13"/>
<dbReference type="PANTHER" id="PTHR11410:SF0">
    <property type="entry name" value="ATP SYNTHASE SUBUNIT A"/>
    <property type="match status" value="1"/>
</dbReference>
<evidence type="ECO:0000256" key="1">
    <source>
        <dbReference type="ARBA" id="ARBA00004141"/>
    </source>
</evidence>
<evidence type="ECO:0000256" key="4">
    <source>
        <dbReference type="ARBA" id="ARBA00022547"/>
    </source>
</evidence>
<evidence type="ECO:0000256" key="9">
    <source>
        <dbReference type="ARBA" id="ARBA00023136"/>
    </source>
</evidence>
<dbReference type="CDD" id="cd00310">
    <property type="entry name" value="ATP-synt_Fo_a_6"/>
    <property type="match status" value="1"/>
</dbReference>
<dbReference type="SUPFAM" id="SSF81336">
    <property type="entry name" value="F1F0 ATP synthase subunit A"/>
    <property type="match status" value="1"/>
</dbReference>
<keyword evidence="10" id="KW-0066">ATP synthesis</keyword>
<dbReference type="InterPro" id="IPR000568">
    <property type="entry name" value="ATP_synth_F0_asu"/>
</dbReference>
<evidence type="ECO:0000256" key="10">
    <source>
        <dbReference type="ARBA" id="ARBA00023310"/>
    </source>
</evidence>
<evidence type="ECO:0000313" key="13">
    <source>
        <dbReference type="EMBL" id="WAO28627.1"/>
    </source>
</evidence>
<dbReference type="EMBL" id="ON585579">
    <property type="protein sequence ID" value="WAO28627.1"/>
    <property type="molecule type" value="Genomic_DNA"/>
</dbReference>
<dbReference type="InterPro" id="IPR045083">
    <property type="entry name" value="ATP_synth_F0_asu_bact/mt"/>
</dbReference>
<dbReference type="GO" id="GO:0005743">
    <property type="term" value="C:mitochondrial inner membrane"/>
    <property type="evidence" value="ECO:0007669"/>
    <property type="project" value="UniProtKB-SubCell"/>
</dbReference>
<feature type="transmembrane region" description="Helical" evidence="12">
    <location>
        <begin position="199"/>
        <end position="222"/>
    </location>
</feature>
<protein>
    <recommendedName>
        <fullName evidence="11">ATP synthase subunit a</fullName>
    </recommendedName>
</protein>
<evidence type="ECO:0000256" key="8">
    <source>
        <dbReference type="ARBA" id="ARBA00023065"/>
    </source>
</evidence>
<accession>A0A9E9EUE5</accession>
<dbReference type="InterPro" id="IPR023011">
    <property type="entry name" value="ATP_synth_F0_asu_AS"/>
</dbReference>
<feature type="transmembrane region" description="Helical" evidence="12">
    <location>
        <begin position="72"/>
        <end position="92"/>
    </location>
</feature>
<evidence type="ECO:0000256" key="2">
    <source>
        <dbReference type="ARBA" id="ARBA00006810"/>
    </source>
</evidence>
<gene>
    <name evidence="13" type="primary">ATP6</name>
</gene>
<evidence type="ECO:0000256" key="12">
    <source>
        <dbReference type="SAM" id="Phobius"/>
    </source>
</evidence>
<organism evidence="13">
    <name type="scientific">Goniodes dissimilis</name>
    <name type="common">brown chicken louse</name>
    <dbReference type="NCBI Taxonomy" id="186210"/>
    <lineage>
        <taxon>Eukaryota</taxon>
        <taxon>Metazoa</taxon>
        <taxon>Ecdysozoa</taxon>
        <taxon>Arthropoda</taxon>
        <taxon>Hexapoda</taxon>
        <taxon>Insecta</taxon>
        <taxon>Pterygota</taxon>
        <taxon>Neoptera</taxon>
        <taxon>Paraneoptera</taxon>
        <taxon>Psocodea</taxon>
        <taxon>Troctomorpha</taxon>
        <taxon>Phthiraptera</taxon>
        <taxon>Ischnocera</taxon>
        <taxon>Philopteridae</taxon>
        <taxon>Goniodes</taxon>
    </lineage>
</organism>
<evidence type="ECO:0000256" key="6">
    <source>
        <dbReference type="ARBA" id="ARBA00022781"/>
    </source>
</evidence>
<keyword evidence="13" id="KW-0496">Mitochondrion</keyword>
<evidence type="ECO:0000256" key="11">
    <source>
        <dbReference type="RuleBase" id="RU004450"/>
    </source>
</evidence>
<dbReference type="AlphaFoldDB" id="A0A9E9EUE5"/>
<feature type="transmembrane region" description="Helical" evidence="12">
    <location>
        <begin position="104"/>
        <end position="122"/>
    </location>
</feature>
<proteinExistence type="inferred from homology"/>
<dbReference type="Gene3D" id="1.20.120.220">
    <property type="entry name" value="ATP synthase, F0 complex, subunit A"/>
    <property type="match status" value="1"/>
</dbReference>
<keyword evidence="3" id="KW-0813">Transport</keyword>
<keyword evidence="4" id="KW-0138">CF(0)</keyword>
<feature type="transmembrane region" description="Helical" evidence="12">
    <location>
        <begin position="21"/>
        <end position="39"/>
    </location>
</feature>
<evidence type="ECO:0000256" key="7">
    <source>
        <dbReference type="ARBA" id="ARBA00022989"/>
    </source>
</evidence>
<keyword evidence="6" id="KW-0375">Hydrogen ion transport</keyword>
<keyword evidence="7 12" id="KW-1133">Transmembrane helix</keyword>
<evidence type="ECO:0000256" key="3">
    <source>
        <dbReference type="ARBA" id="ARBA00022448"/>
    </source>
</evidence>
<dbReference type="Pfam" id="PF00119">
    <property type="entry name" value="ATP-synt_A"/>
    <property type="match status" value="1"/>
</dbReference>
<dbReference type="NCBIfam" id="TIGR01131">
    <property type="entry name" value="ATP_synt_6_or_A"/>
    <property type="match status" value="1"/>
</dbReference>
<keyword evidence="8" id="KW-0406">Ion transport</keyword>
<dbReference type="PANTHER" id="PTHR11410">
    <property type="entry name" value="ATP SYNTHASE SUBUNIT A"/>
    <property type="match status" value="1"/>
</dbReference>
<dbReference type="GO" id="GO:0045259">
    <property type="term" value="C:proton-transporting ATP synthase complex"/>
    <property type="evidence" value="ECO:0007669"/>
    <property type="project" value="UniProtKB-KW"/>
</dbReference>
<dbReference type="PROSITE" id="PS00449">
    <property type="entry name" value="ATPASE_A"/>
    <property type="match status" value="1"/>
</dbReference>
<name>A0A9E9EUE5_9NEOP</name>
<reference evidence="13" key="1">
    <citation type="submission" date="2022-05" db="EMBL/GenBank/DDBJ databases">
        <authorList>
            <person name="Nie Y."/>
        </authorList>
    </citation>
    <scope>NUCLEOTIDE SEQUENCE</scope>
</reference>
<comment type="similarity">
    <text evidence="2">Belongs to the ATPase A chain family.</text>
</comment>
<keyword evidence="5 12" id="KW-0812">Transmembrane</keyword>
<dbReference type="InterPro" id="IPR035908">
    <property type="entry name" value="F0_ATP_A_sf"/>
</dbReference>
<evidence type="ECO:0000256" key="5">
    <source>
        <dbReference type="ARBA" id="ARBA00022692"/>
    </source>
</evidence>
<comment type="subcellular location">
    <subcellularLocation>
        <location evidence="1">Membrane</location>
        <topology evidence="1">Multi-pass membrane protein</topology>
    </subcellularLocation>
    <subcellularLocation>
        <location evidence="11">Mitochondrion inner membrane</location>
        <topology evidence="11">Multi-pass membrane protein</topology>
    </subcellularLocation>
</comment>
<keyword evidence="9 12" id="KW-0472">Membrane</keyword>
<dbReference type="PRINTS" id="PR00123">
    <property type="entry name" value="ATPASEA"/>
</dbReference>
<dbReference type="GO" id="GO:0046933">
    <property type="term" value="F:proton-transporting ATP synthase activity, rotational mechanism"/>
    <property type="evidence" value="ECO:0007669"/>
    <property type="project" value="TreeGrafter"/>
</dbReference>